<feature type="domain" description="Orotidine 5'-phosphate decarboxylase" evidence="11">
    <location>
        <begin position="10"/>
        <end position="227"/>
    </location>
</feature>
<dbReference type="GO" id="GO:0005829">
    <property type="term" value="C:cytosol"/>
    <property type="evidence" value="ECO:0007669"/>
    <property type="project" value="TreeGrafter"/>
</dbReference>
<dbReference type="SUPFAM" id="SSF51366">
    <property type="entry name" value="Ribulose-phoshate binding barrel"/>
    <property type="match status" value="1"/>
</dbReference>
<feature type="binding site" evidence="7 9">
    <location>
        <position position="211"/>
    </location>
    <ligand>
        <name>substrate</name>
    </ligand>
</feature>
<dbReference type="EMBL" id="LN829119">
    <property type="protein sequence ID" value="CPR16705.1"/>
    <property type="molecule type" value="Genomic_DNA"/>
</dbReference>
<feature type="active site" description="For OMPdecase activity" evidence="8">
    <location>
        <position position="65"/>
    </location>
</feature>
<dbReference type="InterPro" id="IPR013785">
    <property type="entry name" value="Aldolase_TIM"/>
</dbReference>
<dbReference type="UniPathway" id="UPA00070">
    <property type="reaction ID" value="UER00120"/>
</dbReference>
<feature type="active site" description="For OMPdecase activity" evidence="8">
    <location>
        <position position="70"/>
    </location>
</feature>
<dbReference type="RefSeq" id="WP_046476932.1">
    <property type="nucleotide sequence ID" value="NZ_LN829118.1"/>
</dbReference>
<evidence type="ECO:0000256" key="3">
    <source>
        <dbReference type="ARBA" id="ARBA00022793"/>
    </source>
</evidence>
<evidence type="ECO:0000313" key="12">
    <source>
        <dbReference type="EMBL" id="CPR16705.1"/>
    </source>
</evidence>
<proteinExistence type="inferred from homology"/>
<protein>
    <recommendedName>
        <fullName evidence="7">Orotidine 5'-phosphate decarboxylase</fullName>
        <ecNumber evidence="7">4.1.1.23</ecNumber>
    </recommendedName>
    <alternativeName>
        <fullName evidence="7">OMP decarboxylase</fullName>
        <shortName evidence="7">OMPDCase</shortName>
        <shortName evidence="7">OMPdecase</shortName>
    </alternativeName>
</protein>
<dbReference type="InterPro" id="IPR047596">
    <property type="entry name" value="OMPdecase_bac"/>
</dbReference>
<gene>
    <name evidence="7 12" type="primary">pyrF</name>
    <name evidence="12" type="ORF">YBN1229_v1_0927</name>
</gene>
<feature type="active site" description="For OMPdecase activity" evidence="8">
    <location>
        <position position="67"/>
    </location>
</feature>
<comment type="similarity">
    <text evidence="7">Belongs to the OMP decarboxylase family. Type 1 subfamily.</text>
</comment>
<comment type="catalytic activity">
    <reaction evidence="6 7 10">
        <text>orotidine 5'-phosphate + H(+) = UMP + CO2</text>
        <dbReference type="Rhea" id="RHEA:11596"/>
        <dbReference type="ChEBI" id="CHEBI:15378"/>
        <dbReference type="ChEBI" id="CHEBI:16526"/>
        <dbReference type="ChEBI" id="CHEBI:57538"/>
        <dbReference type="ChEBI" id="CHEBI:57865"/>
        <dbReference type="EC" id="4.1.1.23"/>
    </reaction>
</comment>
<dbReference type="PANTHER" id="PTHR32119:SF2">
    <property type="entry name" value="OROTIDINE 5'-PHOSPHATE DECARBOXYLASE"/>
    <property type="match status" value="1"/>
</dbReference>
<evidence type="ECO:0000256" key="7">
    <source>
        <dbReference type="HAMAP-Rule" id="MF_01200"/>
    </source>
</evidence>
<feature type="binding site" evidence="7 9">
    <location>
        <position position="38"/>
    </location>
    <ligand>
        <name>substrate</name>
    </ligand>
</feature>
<keyword evidence="4 7" id="KW-0665">Pyrimidine biosynthesis</keyword>
<keyword evidence="13" id="KW-1185">Reference proteome</keyword>
<comment type="pathway">
    <text evidence="2 7 10">Pyrimidine metabolism; UMP biosynthesis via de novo pathway; UMP from orotate: step 2/2.</text>
</comment>
<dbReference type="HAMAP" id="MF_01200_B">
    <property type="entry name" value="OMPdecase_type1_B"/>
    <property type="match status" value="1"/>
</dbReference>
<evidence type="ECO:0000256" key="10">
    <source>
        <dbReference type="RuleBase" id="RU000512"/>
    </source>
</evidence>
<feature type="binding site" evidence="7 9">
    <location>
        <position position="16"/>
    </location>
    <ligand>
        <name>substrate</name>
    </ligand>
</feature>
<dbReference type="NCBIfam" id="TIGR01740">
    <property type="entry name" value="pyrF"/>
    <property type="match status" value="1"/>
</dbReference>
<feature type="binding site" evidence="7">
    <location>
        <begin position="65"/>
        <end position="74"/>
    </location>
    <ligand>
        <name>substrate</name>
    </ligand>
</feature>
<dbReference type="KEGG" id="fiy:BN1229_v1_0927"/>
<dbReference type="Pfam" id="PF00215">
    <property type="entry name" value="OMPdecase"/>
    <property type="match status" value="1"/>
</dbReference>
<evidence type="ECO:0000259" key="11">
    <source>
        <dbReference type="SMART" id="SM00934"/>
    </source>
</evidence>
<comment type="subunit">
    <text evidence="7">Homodimer.</text>
</comment>
<dbReference type="KEGG" id="fil:BN1229_v1_0924"/>
<evidence type="ECO:0000256" key="9">
    <source>
        <dbReference type="PIRSR" id="PIRSR614732-2"/>
    </source>
</evidence>
<dbReference type="EC" id="4.1.1.23" evidence="7"/>
<name>A0A0D6JBY6_9HYPH</name>
<evidence type="ECO:0000256" key="1">
    <source>
        <dbReference type="ARBA" id="ARBA00002356"/>
    </source>
</evidence>
<feature type="binding site" evidence="7 9">
    <location>
        <position position="182"/>
    </location>
    <ligand>
        <name>substrate</name>
    </ligand>
</feature>
<sequence length="241" mass="25599">MENLERARNKLIVALDVPTVEEAENLIGRLGDDVSVYKIGLELVMAGGLELARRLIREGKQVFLDMKFLDIGHTVERAVANAAELGVTYLTIHGHDRKTLDAAVVGRGSSGMKLLAVTVLTNLTAADLEIQGNRLSPADLVLHRAQLARACGVDGIVASGQEADMVRREVGSDFLIVTPGIRLPGSALDDQQRVMTPDSAVAAGADLIVVGRPITRADDPADAARAFVAHIAAALERRSAT</sequence>
<accession>A0A0D6JBY6</accession>
<keyword evidence="3 7" id="KW-0210">Decarboxylase</keyword>
<dbReference type="Proteomes" id="UP000033187">
    <property type="component" value="Chromosome 1"/>
</dbReference>
<dbReference type="PROSITE" id="PS00156">
    <property type="entry name" value="OMPDECASE"/>
    <property type="match status" value="1"/>
</dbReference>
<evidence type="ECO:0000256" key="6">
    <source>
        <dbReference type="ARBA" id="ARBA00049157"/>
    </source>
</evidence>
<organism evidence="12 13">
    <name type="scientific">Candidatus Filomicrobium marinum</name>
    <dbReference type="NCBI Taxonomy" id="1608628"/>
    <lineage>
        <taxon>Bacteria</taxon>
        <taxon>Pseudomonadati</taxon>
        <taxon>Pseudomonadota</taxon>
        <taxon>Alphaproteobacteria</taxon>
        <taxon>Hyphomicrobiales</taxon>
        <taxon>Hyphomicrobiaceae</taxon>
        <taxon>Filomicrobium</taxon>
    </lineage>
</organism>
<dbReference type="GO" id="GO:0006207">
    <property type="term" value="P:'de novo' pyrimidine nucleobase biosynthetic process"/>
    <property type="evidence" value="ECO:0007669"/>
    <property type="project" value="InterPro"/>
</dbReference>
<evidence type="ECO:0000256" key="5">
    <source>
        <dbReference type="ARBA" id="ARBA00023239"/>
    </source>
</evidence>
<dbReference type="NCBIfam" id="NF001273">
    <property type="entry name" value="PRK00230.1"/>
    <property type="match status" value="1"/>
</dbReference>
<feature type="binding site" evidence="7 9">
    <location>
        <position position="121"/>
    </location>
    <ligand>
        <name>substrate</name>
    </ligand>
</feature>
<dbReference type="SMART" id="SM00934">
    <property type="entry name" value="OMPdecase"/>
    <property type="match status" value="1"/>
</dbReference>
<dbReference type="InterPro" id="IPR001754">
    <property type="entry name" value="OMPdeCOase_dom"/>
</dbReference>
<dbReference type="InterPro" id="IPR011060">
    <property type="entry name" value="RibuloseP-bd_barrel"/>
</dbReference>
<evidence type="ECO:0000256" key="4">
    <source>
        <dbReference type="ARBA" id="ARBA00022975"/>
    </source>
</evidence>
<reference evidence="13" key="1">
    <citation type="submission" date="2015-02" db="EMBL/GenBank/DDBJ databases">
        <authorList>
            <person name="Chooi Y.-H."/>
        </authorList>
    </citation>
    <scope>NUCLEOTIDE SEQUENCE [LARGE SCALE GENOMIC DNA]</scope>
    <source>
        <strain evidence="13">strain Y</strain>
    </source>
</reference>
<dbReference type="CDD" id="cd04725">
    <property type="entry name" value="OMP_decarboxylase_like"/>
    <property type="match status" value="1"/>
</dbReference>
<evidence type="ECO:0000313" key="13">
    <source>
        <dbReference type="Proteomes" id="UP000033187"/>
    </source>
</evidence>
<dbReference type="InterPro" id="IPR014732">
    <property type="entry name" value="OMPdecase"/>
</dbReference>
<dbReference type="GO" id="GO:0044205">
    <property type="term" value="P:'de novo' UMP biosynthetic process"/>
    <property type="evidence" value="ECO:0007669"/>
    <property type="project" value="UniProtKB-UniRule"/>
</dbReference>
<feature type="binding site" evidence="7 9">
    <location>
        <position position="212"/>
    </location>
    <ligand>
        <name>substrate</name>
    </ligand>
</feature>
<dbReference type="Gene3D" id="3.20.20.70">
    <property type="entry name" value="Aldolase class I"/>
    <property type="match status" value="1"/>
</dbReference>
<dbReference type="GO" id="GO:0004590">
    <property type="term" value="F:orotidine-5'-phosphate decarboxylase activity"/>
    <property type="evidence" value="ECO:0007669"/>
    <property type="project" value="UniProtKB-UniRule"/>
</dbReference>
<dbReference type="PANTHER" id="PTHR32119">
    <property type="entry name" value="OROTIDINE 5'-PHOSPHATE DECARBOXYLASE"/>
    <property type="match status" value="1"/>
</dbReference>
<dbReference type="AlphaFoldDB" id="A0A0D6JBY6"/>
<comment type="function">
    <text evidence="1 7">Catalyzes the decarboxylation of orotidine 5'-monophosphate (OMP) to uridine 5'-monophosphate (UMP).</text>
</comment>
<keyword evidence="5 7" id="KW-0456">Lyase</keyword>
<feature type="active site" description="Proton donor" evidence="7">
    <location>
        <position position="67"/>
    </location>
</feature>
<evidence type="ECO:0000256" key="8">
    <source>
        <dbReference type="PIRSR" id="PIRSR614732-1"/>
    </source>
</evidence>
<dbReference type="OrthoDB" id="9806203at2"/>
<evidence type="ECO:0000256" key="2">
    <source>
        <dbReference type="ARBA" id="ARBA00004861"/>
    </source>
</evidence>
<feature type="binding site" evidence="7 9">
    <location>
        <position position="191"/>
    </location>
    <ligand>
        <name>substrate</name>
    </ligand>
</feature>
<dbReference type="InterPro" id="IPR018089">
    <property type="entry name" value="OMPdecase_AS"/>
</dbReference>